<evidence type="ECO:0000313" key="3">
    <source>
        <dbReference type="Proteomes" id="UP000824596"/>
    </source>
</evidence>
<keyword evidence="1" id="KW-0732">Signal</keyword>
<name>A0A9P8SGC3_9HYPO</name>
<dbReference type="RefSeq" id="XP_044719391.1">
    <property type="nucleotide sequence ID" value="XM_044865429.1"/>
</dbReference>
<dbReference type="Proteomes" id="UP000824596">
    <property type="component" value="Unassembled WGS sequence"/>
</dbReference>
<gene>
    <name evidence="2" type="ORF">HRG_06958</name>
</gene>
<reference evidence="2" key="1">
    <citation type="submission" date="2021-09" db="EMBL/GenBank/DDBJ databases">
        <title>A high-quality genome of the endoparasitic fungus Hirsutella rhossiliensis with a comparison of Hirsutella genomes reveals transposable elements contributing to genome size variation.</title>
        <authorList>
            <person name="Lin R."/>
            <person name="Jiao Y."/>
            <person name="Sun X."/>
            <person name="Ling J."/>
            <person name="Xie B."/>
            <person name="Cheng X."/>
        </authorList>
    </citation>
    <scope>NUCLEOTIDE SEQUENCE</scope>
    <source>
        <strain evidence="2">HR02</strain>
    </source>
</reference>
<feature type="chain" id="PRO_5040218983" description="Biotrophy-associated secreted protein 2" evidence="1">
    <location>
        <begin position="27"/>
        <end position="117"/>
    </location>
</feature>
<sequence length="117" mass="11478">MVRFAFTAVLLFGVSALAGQAGNVAAQKNAAAQQQKAAAGAANQASGAGDNKVGAGQANQFITGPCASKADCASGCCTQRNGKVECAAPGALGVKDKANDPKCNAKAGGRAAKRLRV</sequence>
<evidence type="ECO:0000313" key="2">
    <source>
        <dbReference type="EMBL" id="KAH0961878.1"/>
    </source>
</evidence>
<dbReference type="EMBL" id="JAIZPD010000007">
    <property type="protein sequence ID" value="KAH0961878.1"/>
    <property type="molecule type" value="Genomic_DNA"/>
</dbReference>
<accession>A0A9P8SGC3</accession>
<dbReference type="AlphaFoldDB" id="A0A9P8SGC3"/>
<proteinExistence type="predicted"/>
<evidence type="ECO:0000256" key="1">
    <source>
        <dbReference type="SAM" id="SignalP"/>
    </source>
</evidence>
<feature type="signal peptide" evidence="1">
    <location>
        <begin position="1"/>
        <end position="26"/>
    </location>
</feature>
<keyword evidence="3" id="KW-1185">Reference proteome</keyword>
<dbReference type="GeneID" id="68356087"/>
<dbReference type="OrthoDB" id="2132010at2759"/>
<evidence type="ECO:0008006" key="4">
    <source>
        <dbReference type="Google" id="ProtNLM"/>
    </source>
</evidence>
<organism evidence="2 3">
    <name type="scientific">Hirsutella rhossiliensis</name>
    <dbReference type="NCBI Taxonomy" id="111463"/>
    <lineage>
        <taxon>Eukaryota</taxon>
        <taxon>Fungi</taxon>
        <taxon>Dikarya</taxon>
        <taxon>Ascomycota</taxon>
        <taxon>Pezizomycotina</taxon>
        <taxon>Sordariomycetes</taxon>
        <taxon>Hypocreomycetidae</taxon>
        <taxon>Hypocreales</taxon>
        <taxon>Ophiocordycipitaceae</taxon>
        <taxon>Hirsutella</taxon>
    </lineage>
</organism>
<comment type="caution">
    <text evidence="2">The sequence shown here is derived from an EMBL/GenBank/DDBJ whole genome shotgun (WGS) entry which is preliminary data.</text>
</comment>
<protein>
    <recommendedName>
        <fullName evidence="4">Biotrophy-associated secreted protein 2</fullName>
    </recommendedName>
</protein>